<evidence type="ECO:0000256" key="2">
    <source>
        <dbReference type="ARBA" id="ARBA00012121"/>
    </source>
</evidence>
<dbReference type="PANTHER" id="PTHR42700">
    <property type="entry name" value="SULFATE ADENYLYLTRANSFERASE"/>
    <property type="match status" value="1"/>
</dbReference>
<comment type="similarity">
    <text evidence="6">Belongs to the APS kinase family.</text>
</comment>
<comment type="caution">
    <text evidence="8">The sequence shown here is derived from an EMBL/GenBank/DDBJ whole genome shotgun (WGS) entry which is preliminary data.</text>
</comment>
<evidence type="ECO:0000313" key="8">
    <source>
        <dbReference type="EMBL" id="GAA3590046.1"/>
    </source>
</evidence>
<protein>
    <recommendedName>
        <fullName evidence="2 6">Adenylyl-sulfate kinase</fullName>
        <ecNumber evidence="2 6">2.7.1.25</ecNumber>
    </recommendedName>
    <alternativeName>
        <fullName evidence="6">APS kinase</fullName>
    </alternativeName>
    <alternativeName>
        <fullName evidence="6">ATP adenosine-5'-phosphosulfate 3'-phosphotransferase</fullName>
    </alternativeName>
    <alternativeName>
        <fullName evidence="6">Adenosine-5'-phosphosulfate kinase</fullName>
    </alternativeName>
</protein>
<organism evidence="8 9">
    <name type="scientific">Kineosporia mesophila</name>
    <dbReference type="NCBI Taxonomy" id="566012"/>
    <lineage>
        <taxon>Bacteria</taxon>
        <taxon>Bacillati</taxon>
        <taxon>Actinomycetota</taxon>
        <taxon>Actinomycetes</taxon>
        <taxon>Kineosporiales</taxon>
        <taxon>Kineosporiaceae</taxon>
        <taxon>Kineosporia</taxon>
    </lineage>
</organism>
<dbReference type="Pfam" id="PF01583">
    <property type="entry name" value="APS_kinase"/>
    <property type="match status" value="1"/>
</dbReference>
<dbReference type="HAMAP" id="MF_00065">
    <property type="entry name" value="Adenylyl_sulf_kinase"/>
    <property type="match status" value="1"/>
</dbReference>
<evidence type="ECO:0000256" key="6">
    <source>
        <dbReference type="HAMAP-Rule" id="MF_00065"/>
    </source>
</evidence>
<name>A0ABP6YT63_9ACTN</name>
<keyword evidence="9" id="KW-1185">Reference proteome</keyword>
<comment type="pathway">
    <text evidence="6">Sulfur metabolism; hydrogen sulfide biosynthesis; sulfite from sulfate: step 2/3.</text>
</comment>
<evidence type="ECO:0000256" key="4">
    <source>
        <dbReference type="ARBA" id="ARBA00022741"/>
    </source>
</evidence>
<keyword evidence="5 6" id="KW-0067">ATP-binding</keyword>
<dbReference type="EMBL" id="BAAAZO010000001">
    <property type="protein sequence ID" value="GAA3590046.1"/>
    <property type="molecule type" value="Genomic_DNA"/>
</dbReference>
<feature type="domain" description="APS kinase" evidence="7">
    <location>
        <begin position="234"/>
        <end position="386"/>
    </location>
</feature>
<dbReference type="EC" id="2.7.1.25" evidence="2 6"/>
<dbReference type="InterPro" id="IPR059117">
    <property type="entry name" value="APS_kinase_dom"/>
</dbReference>
<comment type="catalytic activity">
    <reaction evidence="1 6">
        <text>adenosine 5'-phosphosulfate + ATP = 3'-phosphoadenylyl sulfate + ADP + H(+)</text>
        <dbReference type="Rhea" id="RHEA:24152"/>
        <dbReference type="ChEBI" id="CHEBI:15378"/>
        <dbReference type="ChEBI" id="CHEBI:30616"/>
        <dbReference type="ChEBI" id="CHEBI:58243"/>
        <dbReference type="ChEBI" id="CHEBI:58339"/>
        <dbReference type="ChEBI" id="CHEBI:456216"/>
        <dbReference type="EC" id="2.7.1.25"/>
    </reaction>
</comment>
<accession>A0ABP6YT63</accession>
<proteinExistence type="inferred from homology"/>
<evidence type="ECO:0000256" key="3">
    <source>
        <dbReference type="ARBA" id="ARBA00022679"/>
    </source>
</evidence>
<dbReference type="RefSeq" id="WP_231485345.1">
    <property type="nucleotide sequence ID" value="NZ_BAAAZO010000001.1"/>
</dbReference>
<dbReference type="InterPro" id="IPR002891">
    <property type="entry name" value="APS"/>
</dbReference>
<reference evidence="9" key="1">
    <citation type="journal article" date="2019" name="Int. J. Syst. Evol. Microbiol.">
        <title>The Global Catalogue of Microorganisms (GCM) 10K type strain sequencing project: providing services to taxonomists for standard genome sequencing and annotation.</title>
        <authorList>
            <consortium name="The Broad Institute Genomics Platform"/>
            <consortium name="The Broad Institute Genome Sequencing Center for Infectious Disease"/>
            <person name="Wu L."/>
            <person name="Ma J."/>
        </authorList>
    </citation>
    <scope>NUCLEOTIDE SEQUENCE [LARGE SCALE GENOMIC DNA]</scope>
    <source>
        <strain evidence="9">JCM 16902</strain>
    </source>
</reference>
<dbReference type="PANTHER" id="PTHR42700:SF1">
    <property type="entry name" value="SULFATE ADENYLYLTRANSFERASE"/>
    <property type="match status" value="1"/>
</dbReference>
<comment type="function">
    <text evidence="6">Catalyzes the synthesis of activated sulfate.</text>
</comment>
<dbReference type="InterPro" id="IPR050512">
    <property type="entry name" value="Sulf_AdTrans/APS_kinase"/>
</dbReference>
<gene>
    <name evidence="6" type="primary">cysC</name>
    <name evidence="8" type="ORF">GCM10022223_00650</name>
</gene>
<evidence type="ECO:0000259" key="7">
    <source>
        <dbReference type="Pfam" id="PF01583"/>
    </source>
</evidence>
<evidence type="ECO:0000256" key="1">
    <source>
        <dbReference type="ARBA" id="ARBA00001823"/>
    </source>
</evidence>
<dbReference type="Gene3D" id="3.40.50.300">
    <property type="entry name" value="P-loop containing nucleotide triphosphate hydrolases"/>
    <property type="match status" value="1"/>
</dbReference>
<keyword evidence="6" id="KW-0418">Kinase</keyword>
<sequence>MPEDNSPALSWHPPQSLLEIAELVLTGALPVAPGIVEVPSDLGERLDAGAAVTLEDAEGTPVATLTRRGSGGPVGTETVSLPEFTPLKPFTHGPARAARQTPAQVRAAVPEGAAVLAVPVTGLLTAAVVEEVRDRARKAGHHLLWIAVAGAGRKLPLPADGLWRAVRDVAAGSGDPAVPVAVPRLTHTDDAALLTAVARGYGATEVLTPEPQEGELHPAFAREYARAVPPPHRRGLTLFFTGLSGSGKSTVAKALAERLLDHTTRTVSLLDGDEVRRMLSAGLTFSRADRELNIRRIGYVAAEITRHGGLAVCAPIAPFEAVREQVRAEVQQAGDFVLVHIATPLEECERRDRKGLYARARRGEIPDFTGISSPYELPVDPELRIDTTGITVQDAVDQVWSLLTERGYLTAP</sequence>
<keyword evidence="4 6" id="KW-0547">Nucleotide-binding</keyword>
<comment type="caution">
    <text evidence="6">Lacks conserved residue(s) required for the propagation of feature annotation.</text>
</comment>
<dbReference type="Proteomes" id="UP001501074">
    <property type="component" value="Unassembled WGS sequence"/>
</dbReference>
<keyword evidence="3 6" id="KW-0808">Transferase</keyword>
<dbReference type="NCBIfam" id="NF003013">
    <property type="entry name" value="PRK03846.1"/>
    <property type="match status" value="1"/>
</dbReference>
<evidence type="ECO:0000256" key="5">
    <source>
        <dbReference type="ARBA" id="ARBA00022840"/>
    </source>
</evidence>
<dbReference type="SUPFAM" id="SSF52540">
    <property type="entry name" value="P-loop containing nucleoside triphosphate hydrolases"/>
    <property type="match status" value="1"/>
</dbReference>
<keyword evidence="6" id="KW-0597">Phosphoprotein</keyword>
<dbReference type="NCBIfam" id="TIGR00455">
    <property type="entry name" value="apsK"/>
    <property type="match status" value="1"/>
</dbReference>
<dbReference type="InterPro" id="IPR027417">
    <property type="entry name" value="P-loop_NTPase"/>
</dbReference>
<evidence type="ECO:0000313" key="9">
    <source>
        <dbReference type="Proteomes" id="UP001501074"/>
    </source>
</evidence>
<feature type="binding site" evidence="6">
    <location>
        <begin position="242"/>
        <end position="249"/>
    </location>
    <ligand>
        <name>ATP</name>
        <dbReference type="ChEBI" id="CHEBI:30616"/>
    </ligand>
</feature>
<dbReference type="CDD" id="cd02027">
    <property type="entry name" value="APSK"/>
    <property type="match status" value="1"/>
</dbReference>